<dbReference type="Pfam" id="PF03931">
    <property type="entry name" value="Skp1_POZ"/>
    <property type="match status" value="1"/>
</dbReference>
<comment type="caution">
    <text evidence="6">The sequence shown here is derived from an EMBL/GenBank/DDBJ whole genome shotgun (WGS) entry which is preliminary data.</text>
</comment>
<proteinExistence type="inferred from homology"/>
<dbReference type="Proteomes" id="UP000298061">
    <property type="component" value="Unassembled WGS sequence"/>
</dbReference>
<evidence type="ECO:0000256" key="1">
    <source>
        <dbReference type="ARBA" id="ARBA00004123"/>
    </source>
</evidence>
<dbReference type="InterPro" id="IPR001232">
    <property type="entry name" value="SKP1-like"/>
</dbReference>
<evidence type="ECO:0000256" key="4">
    <source>
        <dbReference type="ARBA" id="ARBA00023242"/>
    </source>
</evidence>
<evidence type="ECO:0000313" key="7">
    <source>
        <dbReference type="Proteomes" id="UP000298061"/>
    </source>
</evidence>
<accession>A0A4Y9ZSM7</accession>
<dbReference type="OrthoDB" id="249087at2759"/>
<evidence type="ECO:0000313" key="6">
    <source>
        <dbReference type="EMBL" id="TFY77802.1"/>
    </source>
</evidence>
<comment type="similarity">
    <text evidence="2">Belongs to the SKP1 family.</text>
</comment>
<dbReference type="GO" id="GO:0005634">
    <property type="term" value="C:nucleus"/>
    <property type="evidence" value="ECO:0007669"/>
    <property type="project" value="UniProtKB-SubCell"/>
</dbReference>
<evidence type="ECO:0000256" key="3">
    <source>
        <dbReference type="ARBA" id="ARBA00021347"/>
    </source>
</evidence>
<dbReference type="SMART" id="SM00512">
    <property type="entry name" value="Skp1"/>
    <property type="match status" value="1"/>
</dbReference>
<dbReference type="FunFam" id="3.30.710.10:FF:000035">
    <property type="entry name" value="Elongin C transcription elongation factor"/>
    <property type="match status" value="1"/>
</dbReference>
<keyword evidence="7" id="KW-1185">Reference proteome</keyword>
<reference evidence="6 7" key="1">
    <citation type="submission" date="2019-02" db="EMBL/GenBank/DDBJ databases">
        <title>Genome sequencing of the rare red list fungi Hericium alpestre (H. flagellum).</title>
        <authorList>
            <person name="Buettner E."/>
            <person name="Kellner H."/>
        </authorList>
    </citation>
    <scope>NUCLEOTIDE SEQUENCE [LARGE SCALE GENOMIC DNA]</scope>
    <source>
        <strain evidence="6 7">DSM 108284</strain>
    </source>
</reference>
<organism evidence="6 7">
    <name type="scientific">Hericium alpestre</name>
    <dbReference type="NCBI Taxonomy" id="135208"/>
    <lineage>
        <taxon>Eukaryota</taxon>
        <taxon>Fungi</taxon>
        <taxon>Dikarya</taxon>
        <taxon>Basidiomycota</taxon>
        <taxon>Agaricomycotina</taxon>
        <taxon>Agaricomycetes</taxon>
        <taxon>Russulales</taxon>
        <taxon>Hericiaceae</taxon>
        <taxon>Hericium</taxon>
    </lineage>
</organism>
<sequence length="110" mass="12383">MSGKDKADPNEDWVRIVSNDGYSFLVKRKVALRSGTLKAMLSEDVNFAEAASKTCEVQERAAVTQLFVEYLVHKTTYEGAPPKEEIPEFMDRIQPQMALELLVAADYLEV</sequence>
<dbReference type="InterPro" id="IPR039948">
    <property type="entry name" value="ELC1"/>
</dbReference>
<dbReference type="STRING" id="135208.A0A4Y9ZSM7"/>
<dbReference type="Gene3D" id="3.30.710.10">
    <property type="entry name" value="Potassium Channel Kv1.1, Chain A"/>
    <property type="match status" value="1"/>
</dbReference>
<protein>
    <recommendedName>
        <fullName evidence="3">Elongin-C</fullName>
    </recommendedName>
</protein>
<feature type="domain" description="SKP1 component POZ" evidence="5">
    <location>
        <begin position="14"/>
        <end position="46"/>
    </location>
</feature>
<keyword evidence="4" id="KW-0539">Nucleus</keyword>
<evidence type="ECO:0000256" key="2">
    <source>
        <dbReference type="ARBA" id="ARBA00009993"/>
    </source>
</evidence>
<name>A0A4Y9ZSM7_9AGAM</name>
<dbReference type="InterPro" id="IPR011333">
    <property type="entry name" value="SKP1/BTB/POZ_sf"/>
</dbReference>
<comment type="subcellular location">
    <subcellularLocation>
        <location evidence="1">Nucleus</location>
    </subcellularLocation>
</comment>
<evidence type="ECO:0000259" key="5">
    <source>
        <dbReference type="Pfam" id="PF03931"/>
    </source>
</evidence>
<dbReference type="PANTHER" id="PTHR20648">
    <property type="entry name" value="ELONGIN-C"/>
    <property type="match status" value="1"/>
</dbReference>
<gene>
    <name evidence="6" type="ORF">EWM64_g6211</name>
</gene>
<dbReference type="GO" id="GO:0006511">
    <property type="term" value="P:ubiquitin-dependent protein catabolic process"/>
    <property type="evidence" value="ECO:0007669"/>
    <property type="project" value="InterPro"/>
</dbReference>
<dbReference type="EMBL" id="SFCI01000820">
    <property type="protein sequence ID" value="TFY77802.1"/>
    <property type="molecule type" value="Genomic_DNA"/>
</dbReference>
<dbReference type="SUPFAM" id="SSF54695">
    <property type="entry name" value="POZ domain"/>
    <property type="match status" value="1"/>
</dbReference>
<dbReference type="AlphaFoldDB" id="A0A4Y9ZSM7"/>
<dbReference type="InterPro" id="IPR016073">
    <property type="entry name" value="Skp1_comp_POZ"/>
</dbReference>